<keyword evidence="5 7" id="KW-0949">S-adenosyl-L-methionine</keyword>
<dbReference type="GO" id="GO:0043527">
    <property type="term" value="C:tRNA methyltransferase complex"/>
    <property type="evidence" value="ECO:0007669"/>
    <property type="project" value="TreeGrafter"/>
</dbReference>
<gene>
    <name evidence="7 8" type="primary">trmB</name>
    <name evidence="8" type="ORF">D4Z93_04915</name>
</gene>
<dbReference type="KEGG" id="cfer:D4Z93_04915"/>
<feature type="binding site" evidence="7">
    <location>
        <position position="68"/>
    </location>
    <ligand>
        <name>S-adenosyl-L-methionine</name>
        <dbReference type="ChEBI" id="CHEBI:59789"/>
    </ligand>
</feature>
<feature type="binding site" evidence="7">
    <location>
        <begin position="190"/>
        <end position="193"/>
    </location>
    <ligand>
        <name>substrate</name>
    </ligand>
</feature>
<dbReference type="EC" id="2.1.1.33" evidence="7"/>
<reference evidence="8 9" key="1">
    <citation type="journal article" date="2019" name="Int. J. Syst. Evol. Microbiol.">
        <title>Clostridium fermenticellae sp. nov., isolated from the mud in a fermentation cellar for the production of the Chinese liquor, baijiu.</title>
        <authorList>
            <person name="Xu P.X."/>
            <person name="Chai L.J."/>
            <person name="Qiu T."/>
            <person name="Zhang X.J."/>
            <person name="Lu Z.M."/>
            <person name="Xiao C."/>
            <person name="Wang S.T."/>
            <person name="Shen C.H."/>
            <person name="Shi J.S."/>
            <person name="Xu Z.H."/>
        </authorList>
    </citation>
    <scope>NUCLEOTIDE SEQUENCE [LARGE SCALE GENOMIC DNA]</scope>
    <source>
        <strain evidence="8 9">JN500901</strain>
    </source>
</reference>
<feature type="binding site" evidence="7">
    <location>
        <position position="153"/>
    </location>
    <ligand>
        <name>substrate</name>
    </ligand>
</feature>
<comment type="similarity">
    <text evidence="7">Belongs to the class I-like SAM-binding methyltransferase superfamily. TrmB family.</text>
</comment>
<dbReference type="NCBIfam" id="NF001080">
    <property type="entry name" value="PRK00121.2-2"/>
    <property type="match status" value="1"/>
</dbReference>
<dbReference type="CDD" id="cd02440">
    <property type="entry name" value="AdoMet_MTases"/>
    <property type="match status" value="1"/>
</dbReference>
<evidence type="ECO:0000256" key="4">
    <source>
        <dbReference type="ARBA" id="ARBA00022679"/>
    </source>
</evidence>
<evidence type="ECO:0000256" key="2">
    <source>
        <dbReference type="ARBA" id="ARBA00003015"/>
    </source>
</evidence>
<dbReference type="Proteomes" id="UP000266301">
    <property type="component" value="Chromosome"/>
</dbReference>
<feature type="binding site" evidence="7">
    <location>
        <position position="117"/>
    </location>
    <ligand>
        <name>S-adenosyl-L-methionine</name>
        <dbReference type="ChEBI" id="CHEBI:59789"/>
    </ligand>
</feature>
<evidence type="ECO:0000256" key="7">
    <source>
        <dbReference type="HAMAP-Rule" id="MF_01057"/>
    </source>
</evidence>
<dbReference type="RefSeq" id="WP_119970901.1">
    <property type="nucleotide sequence ID" value="NZ_CP032416.1"/>
</dbReference>
<evidence type="ECO:0000256" key="1">
    <source>
        <dbReference type="ARBA" id="ARBA00000142"/>
    </source>
</evidence>
<evidence type="ECO:0000313" key="9">
    <source>
        <dbReference type="Proteomes" id="UP000266301"/>
    </source>
</evidence>
<feature type="binding site" evidence="7">
    <location>
        <position position="121"/>
    </location>
    <ligand>
        <name>substrate</name>
    </ligand>
</feature>
<dbReference type="UniPathway" id="UPA00989"/>
<comment type="function">
    <text evidence="2 7">Catalyzes the formation of N(7)-methylguanine at position 46 (m7G46) in tRNA.</text>
</comment>
<sequence>MRLRKKWWARPEMEASHLTIIDPIKNKGVWHEEFKNNNDIYLELGCGRGGFLTSNAVNNKDINYIGIDLKDGVLVYALRKLEESKLENARIIPMNINNIQDVFGKNEISRIYINFCNPWPKRRHKNRRLTHTCFLNKYKNFLRLSGEIWFKTDNRELFDESIEYFKDNYFSIKYLTYDLHDCGFTKNVVTEYEEKFTNLGMKTMFLIARMNVIS</sequence>
<feature type="binding site" evidence="7">
    <location>
        <position position="43"/>
    </location>
    <ligand>
        <name>S-adenosyl-L-methionine</name>
        <dbReference type="ChEBI" id="CHEBI:59789"/>
    </ligand>
</feature>
<dbReference type="PANTHER" id="PTHR23417">
    <property type="entry name" value="3-DEOXY-D-MANNO-OCTULOSONIC-ACID TRANSFERASE/TRNA GUANINE-N 7 - -METHYLTRANSFERASE"/>
    <property type="match status" value="1"/>
</dbReference>
<comment type="catalytic activity">
    <reaction evidence="1 7">
        <text>guanosine(46) in tRNA + S-adenosyl-L-methionine = N(7)-methylguanosine(46) in tRNA + S-adenosyl-L-homocysteine</text>
        <dbReference type="Rhea" id="RHEA:42708"/>
        <dbReference type="Rhea" id="RHEA-COMP:10188"/>
        <dbReference type="Rhea" id="RHEA-COMP:10189"/>
        <dbReference type="ChEBI" id="CHEBI:57856"/>
        <dbReference type="ChEBI" id="CHEBI:59789"/>
        <dbReference type="ChEBI" id="CHEBI:74269"/>
        <dbReference type="ChEBI" id="CHEBI:74480"/>
        <dbReference type="EC" id="2.1.1.33"/>
    </reaction>
</comment>
<keyword evidence="4 7" id="KW-0808">Transferase</keyword>
<dbReference type="NCBIfam" id="TIGR00091">
    <property type="entry name" value="tRNA (guanosine(46)-N7)-methyltransferase TrmB"/>
    <property type="match status" value="1"/>
</dbReference>
<dbReference type="InterPro" id="IPR029063">
    <property type="entry name" value="SAM-dependent_MTases_sf"/>
</dbReference>
<dbReference type="EMBL" id="CP032416">
    <property type="protein sequence ID" value="AYD39893.1"/>
    <property type="molecule type" value="Genomic_DNA"/>
</dbReference>
<accession>A0A386H2X3</accession>
<keyword evidence="6 7" id="KW-0819">tRNA processing</keyword>
<organism evidence="8 9">
    <name type="scientific">Clostridium fermenticellae</name>
    <dbReference type="NCBI Taxonomy" id="2068654"/>
    <lineage>
        <taxon>Bacteria</taxon>
        <taxon>Bacillati</taxon>
        <taxon>Bacillota</taxon>
        <taxon>Clostridia</taxon>
        <taxon>Eubacteriales</taxon>
        <taxon>Clostridiaceae</taxon>
        <taxon>Clostridium</taxon>
    </lineage>
</organism>
<evidence type="ECO:0000313" key="8">
    <source>
        <dbReference type="EMBL" id="AYD39893.1"/>
    </source>
</evidence>
<keyword evidence="3 7" id="KW-0489">Methyltransferase</keyword>
<dbReference type="PANTHER" id="PTHR23417:SF14">
    <property type="entry name" value="PENTACOTRIPEPTIDE-REPEAT REGION OF PRORP DOMAIN-CONTAINING PROTEIN"/>
    <property type="match status" value="1"/>
</dbReference>
<evidence type="ECO:0000256" key="6">
    <source>
        <dbReference type="ARBA" id="ARBA00022694"/>
    </source>
</evidence>
<keyword evidence="9" id="KW-1185">Reference proteome</keyword>
<evidence type="ECO:0000256" key="5">
    <source>
        <dbReference type="ARBA" id="ARBA00022691"/>
    </source>
</evidence>
<dbReference type="PROSITE" id="PS51625">
    <property type="entry name" value="SAM_MT_TRMB"/>
    <property type="match status" value="1"/>
</dbReference>
<dbReference type="Pfam" id="PF02390">
    <property type="entry name" value="Methyltransf_4"/>
    <property type="match status" value="1"/>
</dbReference>
<comment type="caution">
    <text evidence="7">Lacks conserved residue(s) required for the propagation of feature annotation.</text>
</comment>
<evidence type="ECO:0000256" key="3">
    <source>
        <dbReference type="ARBA" id="ARBA00022603"/>
    </source>
</evidence>
<dbReference type="GO" id="GO:0008176">
    <property type="term" value="F:tRNA (guanine(46)-N7)-methyltransferase activity"/>
    <property type="evidence" value="ECO:0007669"/>
    <property type="project" value="UniProtKB-UniRule"/>
</dbReference>
<dbReference type="AlphaFoldDB" id="A0A386H2X3"/>
<feature type="binding site" evidence="7">
    <location>
        <position position="95"/>
    </location>
    <ligand>
        <name>S-adenosyl-L-methionine</name>
        <dbReference type="ChEBI" id="CHEBI:59789"/>
    </ligand>
</feature>
<comment type="pathway">
    <text evidence="7">tRNA modification; N(7)-methylguanine-tRNA biosynthesis.</text>
</comment>
<proteinExistence type="inferred from homology"/>
<protein>
    <recommendedName>
        <fullName evidence="7">tRNA (guanine-N(7)-)-methyltransferase</fullName>
        <ecNumber evidence="7">2.1.1.33</ecNumber>
    </recommendedName>
    <alternativeName>
        <fullName evidence="7">tRNA (guanine(46)-N(7))-methyltransferase</fullName>
    </alternativeName>
    <alternativeName>
        <fullName evidence="7">tRNA(m7G46)-methyltransferase</fullName>
    </alternativeName>
</protein>
<dbReference type="OrthoDB" id="9802090at2"/>
<dbReference type="SUPFAM" id="SSF53335">
    <property type="entry name" value="S-adenosyl-L-methionine-dependent methyltransferases"/>
    <property type="match status" value="1"/>
</dbReference>
<dbReference type="InterPro" id="IPR003358">
    <property type="entry name" value="tRNA_(Gua-N-7)_MeTrfase_Trmb"/>
</dbReference>
<dbReference type="InterPro" id="IPR055361">
    <property type="entry name" value="tRNA_methyltr_TrmB_bact"/>
</dbReference>
<dbReference type="Gene3D" id="3.40.50.150">
    <property type="entry name" value="Vaccinia Virus protein VP39"/>
    <property type="match status" value="1"/>
</dbReference>
<name>A0A386H2X3_9CLOT</name>
<dbReference type="HAMAP" id="MF_01057">
    <property type="entry name" value="tRNA_methyltr_TrmB"/>
    <property type="match status" value="1"/>
</dbReference>